<dbReference type="STRING" id="1195760.SAMN05444281_1032"/>
<dbReference type="PROSITE" id="PS51352">
    <property type="entry name" value="THIOREDOXIN_2"/>
    <property type="match status" value="1"/>
</dbReference>
<evidence type="ECO:0000256" key="4">
    <source>
        <dbReference type="ARBA" id="ARBA00023284"/>
    </source>
</evidence>
<dbReference type="GO" id="GO:0017004">
    <property type="term" value="P:cytochrome complex assembly"/>
    <property type="evidence" value="ECO:0007669"/>
    <property type="project" value="UniProtKB-KW"/>
</dbReference>
<evidence type="ECO:0000313" key="7">
    <source>
        <dbReference type="EMBL" id="SHH57945.1"/>
    </source>
</evidence>
<dbReference type="GO" id="GO:0016209">
    <property type="term" value="F:antioxidant activity"/>
    <property type="evidence" value="ECO:0007669"/>
    <property type="project" value="InterPro"/>
</dbReference>
<sequence>MKNLLLLIVLILCLSFQQKEKKYTIIGNTENIPNGTIINLFRDYGNISTSIKRDTIINGVFNFEGILDDENVKMYLQIENDKQFNGVCELWVDDKIIKVSANSNLLSSWIVDSKNLEQINLNKFIEKTRNTQIQIDSLELTRNKNRQNKKLSKKILKLTDSLNQLKQEIEFKLIEKNPNSKSAVKLFYENSKFNSKITKQQIENIYNSLTPKYKETLYGEGIYLILNPPNKIEIGNKMVNFKALDKEGLEHSLTDFKGKYILLDFWSVGCGPCHFAMPETKKIDSMNREILTVISISIDTNNEIWKKISEHKKINWINLYDGKGYYGGAANLYSVNGIPSYFLINPEGIIIDKWKGYSKGSIINKLKNHINNFNDN</sequence>
<comment type="subcellular location">
    <subcellularLocation>
        <location evidence="1">Cell envelope</location>
    </subcellularLocation>
</comment>
<accession>A0A1M5U4C1</accession>
<keyword evidence="4" id="KW-0676">Redox-active center</keyword>
<evidence type="ECO:0000256" key="5">
    <source>
        <dbReference type="SAM" id="Coils"/>
    </source>
</evidence>
<name>A0A1M5U4C1_9FLAO</name>
<keyword evidence="3" id="KW-1015">Disulfide bond</keyword>
<organism evidence="7 8">
    <name type="scientific">Wenyingzhuangia marina</name>
    <dbReference type="NCBI Taxonomy" id="1195760"/>
    <lineage>
        <taxon>Bacteria</taxon>
        <taxon>Pseudomonadati</taxon>
        <taxon>Bacteroidota</taxon>
        <taxon>Flavobacteriia</taxon>
        <taxon>Flavobacteriales</taxon>
        <taxon>Flavobacteriaceae</taxon>
        <taxon>Wenyingzhuangia</taxon>
    </lineage>
</organism>
<evidence type="ECO:0000256" key="1">
    <source>
        <dbReference type="ARBA" id="ARBA00004196"/>
    </source>
</evidence>
<dbReference type="InterPro" id="IPR000866">
    <property type="entry name" value="AhpC/TSA"/>
</dbReference>
<feature type="domain" description="Thioredoxin" evidence="6">
    <location>
        <begin position="232"/>
        <end position="375"/>
    </location>
</feature>
<evidence type="ECO:0000313" key="8">
    <source>
        <dbReference type="Proteomes" id="UP000184109"/>
    </source>
</evidence>
<dbReference type="Gene3D" id="3.40.30.10">
    <property type="entry name" value="Glutaredoxin"/>
    <property type="match status" value="1"/>
</dbReference>
<feature type="coiled-coil region" evidence="5">
    <location>
        <begin position="148"/>
        <end position="175"/>
    </location>
</feature>
<dbReference type="InterPro" id="IPR050553">
    <property type="entry name" value="Thioredoxin_ResA/DsbE_sf"/>
</dbReference>
<reference evidence="8" key="1">
    <citation type="submission" date="2016-11" db="EMBL/GenBank/DDBJ databases">
        <authorList>
            <person name="Varghese N."/>
            <person name="Submissions S."/>
        </authorList>
    </citation>
    <scope>NUCLEOTIDE SEQUENCE [LARGE SCALE GENOMIC DNA]</scope>
    <source>
        <strain evidence="8">DSM 100572</strain>
    </source>
</reference>
<dbReference type="PANTHER" id="PTHR42852:SF6">
    <property type="entry name" value="THIOL:DISULFIDE INTERCHANGE PROTEIN DSBE"/>
    <property type="match status" value="1"/>
</dbReference>
<dbReference type="InterPro" id="IPR013766">
    <property type="entry name" value="Thioredoxin_domain"/>
</dbReference>
<gene>
    <name evidence="7" type="ORF">SAMN05444281_1032</name>
</gene>
<dbReference type="OrthoDB" id="1069091at2"/>
<evidence type="ECO:0000256" key="3">
    <source>
        <dbReference type="ARBA" id="ARBA00023157"/>
    </source>
</evidence>
<dbReference type="Pfam" id="PF00578">
    <property type="entry name" value="AhpC-TSA"/>
    <property type="match status" value="1"/>
</dbReference>
<evidence type="ECO:0000259" key="6">
    <source>
        <dbReference type="PROSITE" id="PS51352"/>
    </source>
</evidence>
<dbReference type="AlphaFoldDB" id="A0A1M5U4C1"/>
<dbReference type="EMBL" id="FQXQ01000002">
    <property type="protein sequence ID" value="SHH57945.1"/>
    <property type="molecule type" value="Genomic_DNA"/>
</dbReference>
<keyword evidence="2" id="KW-0201">Cytochrome c-type biogenesis</keyword>
<dbReference type="SUPFAM" id="SSF52833">
    <property type="entry name" value="Thioredoxin-like"/>
    <property type="match status" value="1"/>
</dbReference>
<dbReference type="GO" id="GO:0016491">
    <property type="term" value="F:oxidoreductase activity"/>
    <property type="evidence" value="ECO:0007669"/>
    <property type="project" value="InterPro"/>
</dbReference>
<dbReference type="GO" id="GO:0030313">
    <property type="term" value="C:cell envelope"/>
    <property type="evidence" value="ECO:0007669"/>
    <property type="project" value="UniProtKB-SubCell"/>
</dbReference>
<evidence type="ECO:0000256" key="2">
    <source>
        <dbReference type="ARBA" id="ARBA00022748"/>
    </source>
</evidence>
<protein>
    <submittedName>
        <fullName evidence="7">Peroxiredoxin</fullName>
    </submittedName>
</protein>
<keyword evidence="8" id="KW-1185">Reference proteome</keyword>
<dbReference type="CDD" id="cd02966">
    <property type="entry name" value="TlpA_like_family"/>
    <property type="match status" value="1"/>
</dbReference>
<proteinExistence type="predicted"/>
<keyword evidence="5" id="KW-0175">Coiled coil</keyword>
<dbReference type="InterPro" id="IPR036249">
    <property type="entry name" value="Thioredoxin-like_sf"/>
</dbReference>
<dbReference type="RefSeq" id="WP_073118981.1">
    <property type="nucleotide sequence ID" value="NZ_BMEN01000002.1"/>
</dbReference>
<dbReference type="Proteomes" id="UP000184109">
    <property type="component" value="Unassembled WGS sequence"/>
</dbReference>
<dbReference type="PANTHER" id="PTHR42852">
    <property type="entry name" value="THIOL:DISULFIDE INTERCHANGE PROTEIN DSBE"/>
    <property type="match status" value="1"/>
</dbReference>